<comment type="caution">
    <text evidence="4">The sequence shown here is derived from an EMBL/GenBank/DDBJ whole genome shotgun (WGS) entry which is preliminary data.</text>
</comment>
<dbReference type="SUPFAM" id="SSF57850">
    <property type="entry name" value="RING/U-box"/>
    <property type="match status" value="1"/>
</dbReference>
<dbReference type="InterPro" id="IPR013083">
    <property type="entry name" value="Znf_RING/FYVE/PHD"/>
</dbReference>
<keyword evidence="1" id="KW-0479">Metal-binding</keyword>
<evidence type="ECO:0000313" key="4">
    <source>
        <dbReference type="EMBL" id="CAG9565008.1"/>
    </source>
</evidence>
<evidence type="ECO:0000259" key="3">
    <source>
        <dbReference type="PROSITE" id="PS50271"/>
    </source>
</evidence>
<dbReference type="OrthoDB" id="2020758at2759"/>
<organism evidence="4 5">
    <name type="scientific">Danaus chrysippus</name>
    <name type="common">African queen</name>
    <dbReference type="NCBI Taxonomy" id="151541"/>
    <lineage>
        <taxon>Eukaryota</taxon>
        <taxon>Metazoa</taxon>
        <taxon>Ecdysozoa</taxon>
        <taxon>Arthropoda</taxon>
        <taxon>Hexapoda</taxon>
        <taxon>Insecta</taxon>
        <taxon>Pterygota</taxon>
        <taxon>Neoptera</taxon>
        <taxon>Endopterygota</taxon>
        <taxon>Lepidoptera</taxon>
        <taxon>Glossata</taxon>
        <taxon>Ditrysia</taxon>
        <taxon>Papilionoidea</taxon>
        <taxon>Nymphalidae</taxon>
        <taxon>Danainae</taxon>
        <taxon>Danaini</taxon>
        <taxon>Danaina</taxon>
        <taxon>Danaus</taxon>
        <taxon>Anosia</taxon>
    </lineage>
</organism>
<name>A0A8J2QMZ4_9NEOP</name>
<dbReference type="Gene3D" id="3.30.40.10">
    <property type="entry name" value="Zinc/RING finger domain, C3HC4 (zinc finger)"/>
    <property type="match status" value="1"/>
</dbReference>
<dbReference type="Proteomes" id="UP000789524">
    <property type="component" value="Unassembled WGS sequence"/>
</dbReference>
<evidence type="ECO:0000256" key="1">
    <source>
        <dbReference type="PROSITE-ProRule" id="PRU00502"/>
    </source>
</evidence>
<accession>A0A8J2QMZ4</accession>
<protein>
    <submittedName>
        <fullName evidence="4">(African queen) hypothetical protein</fullName>
    </submittedName>
</protein>
<gene>
    <name evidence="4" type="ORF">DCHRY22_LOCUS5917</name>
</gene>
<evidence type="ECO:0000256" key="2">
    <source>
        <dbReference type="SAM" id="MobiDB-lite"/>
    </source>
</evidence>
<dbReference type="EMBL" id="CAKASE010000052">
    <property type="protein sequence ID" value="CAG9565008.1"/>
    <property type="molecule type" value="Genomic_DNA"/>
</dbReference>
<evidence type="ECO:0000313" key="5">
    <source>
        <dbReference type="Proteomes" id="UP000789524"/>
    </source>
</evidence>
<keyword evidence="1" id="KW-0862">Zinc</keyword>
<feature type="domain" description="UBP-type" evidence="3">
    <location>
        <begin position="38"/>
        <end position="120"/>
    </location>
</feature>
<dbReference type="AlphaFoldDB" id="A0A8J2QMZ4"/>
<sequence length="120" mass="13245">MAIDTDLLKRHNGKEKRQSDPSENGDDSTESCDETVKSACPHVAKAVDLTRLKKALKTGGFEKECSECKKSPKTEIADSNYEEDVTLWMCLRCGTQLCGRATGTSMPLTISTRHILIAMH</sequence>
<dbReference type="PROSITE" id="PS50271">
    <property type="entry name" value="ZF_UBP"/>
    <property type="match status" value="1"/>
</dbReference>
<dbReference type="GO" id="GO:0008270">
    <property type="term" value="F:zinc ion binding"/>
    <property type="evidence" value="ECO:0007669"/>
    <property type="project" value="UniProtKB-KW"/>
</dbReference>
<feature type="compositionally biased region" description="Acidic residues" evidence="2">
    <location>
        <begin position="23"/>
        <end position="33"/>
    </location>
</feature>
<proteinExistence type="predicted"/>
<reference evidence="4" key="1">
    <citation type="submission" date="2021-09" db="EMBL/GenBank/DDBJ databases">
        <authorList>
            <person name="Martin H S."/>
        </authorList>
    </citation>
    <scope>NUCLEOTIDE SEQUENCE</scope>
</reference>
<keyword evidence="5" id="KW-1185">Reference proteome</keyword>
<dbReference type="Pfam" id="PF02148">
    <property type="entry name" value="zf-UBP"/>
    <property type="match status" value="1"/>
</dbReference>
<feature type="region of interest" description="Disordered" evidence="2">
    <location>
        <begin position="1"/>
        <end position="33"/>
    </location>
</feature>
<keyword evidence="1" id="KW-0863">Zinc-finger</keyword>
<dbReference type="InterPro" id="IPR001607">
    <property type="entry name" value="Znf_UBP"/>
</dbReference>